<dbReference type="HOGENOM" id="CLU_994848_0_0_1"/>
<gene>
    <name evidence="2" type="ORF">DAPPUDRAFT_262377</name>
</gene>
<keyword evidence="3" id="KW-1185">Reference proteome</keyword>
<sequence length="280" mass="31608">MDFKVPSIDFEMHLKLQKLLGPSTGKGVNEVEKTLYKKQQSMLPVFSVLAFLESKKLEGDAGKAVRHLAELIGRSYFDVSDLRRRNILEIVGPAIIPLVEDRDIFEVSEGNDLFGSSVMKRLSKSGRFVRELVDLDVGGQRKGKLPVRERLSLTPSRDQQSSYKVQPTNHSQDDNGNQRHAVRFQQPDSRDTRKGVGDQGRQGPGSASRWNGNQQDWNNNSRFKDHKFKSINHPVKTALSEEEAGDIVVEETKSHLMDTMRNSSHAEDRKVTANDDLILD</sequence>
<organism evidence="2 3">
    <name type="scientific">Daphnia pulex</name>
    <name type="common">Water flea</name>
    <dbReference type="NCBI Taxonomy" id="6669"/>
    <lineage>
        <taxon>Eukaryota</taxon>
        <taxon>Metazoa</taxon>
        <taxon>Ecdysozoa</taxon>
        <taxon>Arthropoda</taxon>
        <taxon>Crustacea</taxon>
        <taxon>Branchiopoda</taxon>
        <taxon>Diplostraca</taxon>
        <taxon>Cladocera</taxon>
        <taxon>Anomopoda</taxon>
        <taxon>Daphniidae</taxon>
        <taxon>Daphnia</taxon>
    </lineage>
</organism>
<name>E9HMW2_DAPPU</name>
<dbReference type="InParanoid" id="E9HMW2"/>
<feature type="region of interest" description="Disordered" evidence="1">
    <location>
        <begin position="144"/>
        <end position="229"/>
    </location>
</feature>
<dbReference type="KEGG" id="dpx:DAPPUDRAFT_262377"/>
<feature type="region of interest" description="Disordered" evidence="1">
    <location>
        <begin position="256"/>
        <end position="280"/>
    </location>
</feature>
<evidence type="ECO:0000313" key="3">
    <source>
        <dbReference type="Proteomes" id="UP000000305"/>
    </source>
</evidence>
<reference evidence="2 3" key="1">
    <citation type="journal article" date="2011" name="Science">
        <title>The ecoresponsive genome of Daphnia pulex.</title>
        <authorList>
            <person name="Colbourne J.K."/>
            <person name="Pfrender M.E."/>
            <person name="Gilbert D."/>
            <person name="Thomas W.K."/>
            <person name="Tucker A."/>
            <person name="Oakley T.H."/>
            <person name="Tokishita S."/>
            <person name="Aerts A."/>
            <person name="Arnold G.J."/>
            <person name="Basu M.K."/>
            <person name="Bauer D.J."/>
            <person name="Caceres C.E."/>
            <person name="Carmel L."/>
            <person name="Casola C."/>
            <person name="Choi J.H."/>
            <person name="Detter J.C."/>
            <person name="Dong Q."/>
            <person name="Dusheyko S."/>
            <person name="Eads B.D."/>
            <person name="Frohlich T."/>
            <person name="Geiler-Samerotte K.A."/>
            <person name="Gerlach D."/>
            <person name="Hatcher P."/>
            <person name="Jogdeo S."/>
            <person name="Krijgsveld J."/>
            <person name="Kriventseva E.V."/>
            <person name="Kultz D."/>
            <person name="Laforsch C."/>
            <person name="Lindquist E."/>
            <person name="Lopez J."/>
            <person name="Manak J.R."/>
            <person name="Muller J."/>
            <person name="Pangilinan J."/>
            <person name="Patwardhan R.P."/>
            <person name="Pitluck S."/>
            <person name="Pritham E.J."/>
            <person name="Rechtsteiner A."/>
            <person name="Rho M."/>
            <person name="Rogozin I.B."/>
            <person name="Sakarya O."/>
            <person name="Salamov A."/>
            <person name="Schaack S."/>
            <person name="Shapiro H."/>
            <person name="Shiga Y."/>
            <person name="Skalitzky C."/>
            <person name="Smith Z."/>
            <person name="Souvorov A."/>
            <person name="Sung W."/>
            <person name="Tang Z."/>
            <person name="Tsuchiya D."/>
            <person name="Tu H."/>
            <person name="Vos H."/>
            <person name="Wang M."/>
            <person name="Wolf Y.I."/>
            <person name="Yamagata H."/>
            <person name="Yamada T."/>
            <person name="Ye Y."/>
            <person name="Shaw J.R."/>
            <person name="Andrews J."/>
            <person name="Crease T.J."/>
            <person name="Tang H."/>
            <person name="Lucas S.M."/>
            <person name="Robertson H.M."/>
            <person name="Bork P."/>
            <person name="Koonin E.V."/>
            <person name="Zdobnov E.M."/>
            <person name="Grigoriev I.V."/>
            <person name="Lynch M."/>
            <person name="Boore J.L."/>
        </authorList>
    </citation>
    <scope>NUCLEOTIDE SEQUENCE [LARGE SCALE GENOMIC DNA]</scope>
</reference>
<feature type="compositionally biased region" description="Basic and acidic residues" evidence="1">
    <location>
        <begin position="256"/>
        <end position="273"/>
    </location>
</feature>
<feature type="compositionally biased region" description="Polar residues" evidence="1">
    <location>
        <begin position="208"/>
        <end position="221"/>
    </location>
</feature>
<dbReference type="EMBL" id="GL732690">
    <property type="protein sequence ID" value="EFX66933.1"/>
    <property type="molecule type" value="Genomic_DNA"/>
</dbReference>
<dbReference type="Proteomes" id="UP000000305">
    <property type="component" value="Unassembled WGS sequence"/>
</dbReference>
<feature type="compositionally biased region" description="Polar residues" evidence="1">
    <location>
        <begin position="153"/>
        <end position="170"/>
    </location>
</feature>
<proteinExistence type="predicted"/>
<dbReference type="PhylomeDB" id="E9HMW2"/>
<evidence type="ECO:0000256" key="1">
    <source>
        <dbReference type="SAM" id="MobiDB-lite"/>
    </source>
</evidence>
<accession>E9HMW2</accession>
<dbReference type="AlphaFoldDB" id="E9HMW2"/>
<protein>
    <submittedName>
        <fullName evidence="2">Uncharacterized protein</fullName>
    </submittedName>
</protein>
<evidence type="ECO:0000313" key="2">
    <source>
        <dbReference type="EMBL" id="EFX66933.1"/>
    </source>
</evidence>